<dbReference type="PROSITE" id="PS51257">
    <property type="entry name" value="PROKAR_LIPOPROTEIN"/>
    <property type="match status" value="1"/>
</dbReference>
<evidence type="ECO:0000256" key="7">
    <source>
        <dbReference type="SAM" id="MobiDB-lite"/>
    </source>
</evidence>
<gene>
    <name evidence="6 9" type="primary">lpqB</name>
    <name evidence="9" type="ORF">GCM10023318_00770</name>
</gene>
<dbReference type="Proteomes" id="UP001500603">
    <property type="component" value="Unassembled WGS sequence"/>
</dbReference>
<accession>A0ABP9JU41</accession>
<evidence type="ECO:0000256" key="5">
    <source>
        <dbReference type="ARBA" id="ARBA00023288"/>
    </source>
</evidence>
<comment type="subcellular location">
    <subcellularLocation>
        <location evidence="6">Cell membrane</location>
        <topology evidence="6">Lipid-anchor</topology>
    </subcellularLocation>
</comment>
<sequence>MTMRARAVAVQRLTAFGAAAVAVLVLLTGCASLPDSSAPQAVGTIEHEPSVEGPPAPALGRDPDLLLHDFLQATADPADRHAAARQYLAPETASQWDDATSTTIVDKPDTLRESRTADHATYRIRARKVGELAADGGYRASDDIVEDKIEMTKIGGEWRIDQIADGVLMDSAAFAKFYQRYPLYFTDPSGSTVVPDLRWVSAPKADLAQRLLDMLAAGPQSALAPVVRNELAAPVEVRGQITKFNGDPNGVGVGLGGVRIDLGGVANLPPHDKDLLAAQVLFTLSGADILGPYQLLADGKPLAQRFADTGWSIGDVAPFGPTSVAQNRIGLHALRGGGLVEVGDNGPTNPSGYFGAVNNLESAALSPDGKLVAAVANAGRPEPQPQRTLMIGTYGGSAFPVDQGSTISRPSWSGDNSAAWAVIDGQRVIRAVLDRTGTVSVQDVDTSGLLDGSSGVLARTPITEVRVSRSGVRAAVIADGKVYVAVVIRQADGKFALASPVPVGVGLSTPAVSVSWFGSDTLLIAREGNVDPVSAVSLDGSQPTPQTSRNLTAPVRTVSASPDHQYVADSRAVLELTSNPEGGESYWREVPGLGSNAVPVLPG</sequence>
<evidence type="ECO:0000256" key="2">
    <source>
        <dbReference type="ARBA" id="ARBA00022729"/>
    </source>
</evidence>
<evidence type="ECO:0000256" key="3">
    <source>
        <dbReference type="ARBA" id="ARBA00023136"/>
    </source>
</evidence>
<dbReference type="EMBL" id="BAABJM010000001">
    <property type="protein sequence ID" value="GAA5041559.1"/>
    <property type="molecule type" value="Genomic_DNA"/>
</dbReference>
<organism evidence="9 10">
    <name type="scientific">Nocardia callitridis</name>
    <dbReference type="NCBI Taxonomy" id="648753"/>
    <lineage>
        <taxon>Bacteria</taxon>
        <taxon>Bacillati</taxon>
        <taxon>Actinomycetota</taxon>
        <taxon>Actinomycetes</taxon>
        <taxon>Mycobacteriales</taxon>
        <taxon>Nocardiaceae</taxon>
        <taxon>Nocardia</taxon>
    </lineage>
</organism>
<feature type="region of interest" description="Disordered" evidence="7">
    <location>
        <begin position="37"/>
        <end position="59"/>
    </location>
</feature>
<evidence type="ECO:0000313" key="9">
    <source>
        <dbReference type="EMBL" id="GAA5041559.1"/>
    </source>
</evidence>
<dbReference type="HAMAP" id="MF_01373">
    <property type="entry name" value="LpqB_lipoprot"/>
    <property type="match status" value="1"/>
</dbReference>
<name>A0ABP9JU41_9NOCA</name>
<keyword evidence="5 6" id="KW-0449">Lipoprotein</keyword>
<dbReference type="Pfam" id="PF25976">
    <property type="entry name" value="LpqB_N"/>
    <property type="match status" value="1"/>
</dbReference>
<protein>
    <recommendedName>
        <fullName evidence="6">Lipoprotein LpqB</fullName>
    </recommendedName>
</protein>
<dbReference type="InterPro" id="IPR018910">
    <property type="entry name" value="LpqB_C"/>
</dbReference>
<dbReference type="SMART" id="SM00909">
    <property type="entry name" value="Germane"/>
    <property type="match status" value="1"/>
</dbReference>
<keyword evidence="1 6" id="KW-1003">Cell membrane</keyword>
<evidence type="ECO:0000256" key="4">
    <source>
        <dbReference type="ARBA" id="ARBA00023139"/>
    </source>
</evidence>
<keyword evidence="3 6" id="KW-0472">Membrane</keyword>
<dbReference type="InterPro" id="IPR019606">
    <property type="entry name" value="GerMN"/>
</dbReference>
<keyword evidence="10" id="KW-1185">Reference proteome</keyword>
<keyword evidence="4 6" id="KW-0564">Palmitate</keyword>
<comment type="similarity">
    <text evidence="6">Belongs to the LpqB lipoprotein family.</text>
</comment>
<evidence type="ECO:0000256" key="6">
    <source>
        <dbReference type="HAMAP-Rule" id="MF_01373"/>
    </source>
</evidence>
<dbReference type="SUPFAM" id="SSF69322">
    <property type="entry name" value="Tricorn protease domain 2"/>
    <property type="match status" value="1"/>
</dbReference>
<reference evidence="10" key="1">
    <citation type="journal article" date="2019" name="Int. J. Syst. Evol. Microbiol.">
        <title>The Global Catalogue of Microorganisms (GCM) 10K type strain sequencing project: providing services to taxonomists for standard genome sequencing and annotation.</title>
        <authorList>
            <consortium name="The Broad Institute Genomics Platform"/>
            <consortium name="The Broad Institute Genome Sequencing Center for Infectious Disease"/>
            <person name="Wu L."/>
            <person name="Ma J."/>
        </authorList>
    </citation>
    <scope>NUCLEOTIDE SEQUENCE [LARGE SCALE GENOMIC DNA]</scope>
    <source>
        <strain evidence="10">JCM 18298</strain>
    </source>
</reference>
<evidence type="ECO:0000313" key="10">
    <source>
        <dbReference type="Proteomes" id="UP001500603"/>
    </source>
</evidence>
<feature type="domain" description="GerMN" evidence="8">
    <location>
        <begin position="208"/>
        <end position="306"/>
    </location>
</feature>
<evidence type="ECO:0000256" key="1">
    <source>
        <dbReference type="ARBA" id="ARBA00022475"/>
    </source>
</evidence>
<dbReference type="Pfam" id="PF10647">
    <property type="entry name" value="Gmad1"/>
    <property type="match status" value="1"/>
</dbReference>
<dbReference type="Pfam" id="PF10646">
    <property type="entry name" value="Germane"/>
    <property type="match status" value="1"/>
</dbReference>
<dbReference type="InterPro" id="IPR059026">
    <property type="entry name" value="LpqB_N"/>
</dbReference>
<dbReference type="RefSeq" id="WP_345492919.1">
    <property type="nucleotide sequence ID" value="NZ_BAABJM010000001.1"/>
</dbReference>
<evidence type="ECO:0000259" key="8">
    <source>
        <dbReference type="SMART" id="SM00909"/>
    </source>
</evidence>
<keyword evidence="2 6" id="KW-0732">Signal</keyword>
<comment type="caution">
    <text evidence="9">The sequence shown here is derived from an EMBL/GenBank/DDBJ whole genome shotgun (WGS) entry which is preliminary data.</text>
</comment>
<proteinExistence type="inferred from homology"/>
<dbReference type="NCBIfam" id="NF010141">
    <property type="entry name" value="PRK13616.1"/>
    <property type="match status" value="1"/>
</dbReference>
<dbReference type="InterPro" id="IPR023959">
    <property type="entry name" value="LpqB"/>
</dbReference>